<dbReference type="GO" id="GO:0009827">
    <property type="term" value="P:plant-type cell wall modification"/>
    <property type="evidence" value="ECO:0000318"/>
    <property type="project" value="GO_Central"/>
</dbReference>
<dbReference type="Proteomes" id="UP000000768">
    <property type="component" value="Chromosome 8"/>
</dbReference>
<dbReference type="AlphaFoldDB" id="A0A1Z5R6X6"/>
<keyword evidence="1" id="KW-0732">Signal</keyword>
<accession>A0A1Z5R6X6</accession>
<evidence type="ECO:0000313" key="3">
    <source>
        <dbReference type="Proteomes" id="UP000000768"/>
    </source>
</evidence>
<reference evidence="3" key="2">
    <citation type="journal article" date="2018" name="Plant J.">
        <title>The Sorghum bicolor reference genome: improved assembly, gene annotations, a transcriptome atlas, and signatures of genome organization.</title>
        <authorList>
            <person name="McCormick R.F."/>
            <person name="Truong S.K."/>
            <person name="Sreedasyam A."/>
            <person name="Jenkins J."/>
            <person name="Shu S."/>
            <person name="Sims D."/>
            <person name="Kennedy M."/>
            <person name="Amirebrahimi M."/>
            <person name="Weers B.D."/>
            <person name="McKinley B."/>
            <person name="Mattison A."/>
            <person name="Morishige D.T."/>
            <person name="Grimwood J."/>
            <person name="Schmutz J."/>
            <person name="Mullet J.E."/>
        </authorList>
    </citation>
    <scope>NUCLEOTIDE SEQUENCE [LARGE SCALE GENOMIC DNA]</scope>
    <source>
        <strain evidence="3">cv. BTx623</strain>
    </source>
</reference>
<protein>
    <recommendedName>
        <fullName evidence="4">Pectinesterase inhibitor domain-containing protein</fullName>
    </recommendedName>
</protein>
<dbReference type="InterPro" id="IPR035513">
    <property type="entry name" value="Invertase/methylesterase_inhib"/>
</dbReference>
<dbReference type="Gene3D" id="1.20.140.40">
    <property type="entry name" value="Invertase/pectin methylesterase inhibitor family protein"/>
    <property type="match status" value="1"/>
</dbReference>
<dbReference type="Gramene" id="OQU79513">
    <property type="protein sequence ID" value="OQU79513"/>
    <property type="gene ID" value="SORBI_3008G154500"/>
</dbReference>
<dbReference type="InParanoid" id="A0A1Z5R6X6"/>
<evidence type="ECO:0000256" key="1">
    <source>
        <dbReference type="ARBA" id="ARBA00022729"/>
    </source>
</evidence>
<proteinExistence type="predicted"/>
<dbReference type="PANTHER" id="PTHR35357">
    <property type="entry name" value="OS02G0537100 PROTEIN"/>
    <property type="match status" value="1"/>
</dbReference>
<organism evidence="2 3">
    <name type="scientific">Sorghum bicolor</name>
    <name type="common">Sorghum</name>
    <name type="synonym">Sorghum vulgare</name>
    <dbReference type="NCBI Taxonomy" id="4558"/>
    <lineage>
        <taxon>Eukaryota</taxon>
        <taxon>Viridiplantae</taxon>
        <taxon>Streptophyta</taxon>
        <taxon>Embryophyta</taxon>
        <taxon>Tracheophyta</taxon>
        <taxon>Spermatophyta</taxon>
        <taxon>Magnoliopsida</taxon>
        <taxon>Liliopsida</taxon>
        <taxon>Poales</taxon>
        <taxon>Poaceae</taxon>
        <taxon>PACMAD clade</taxon>
        <taxon>Panicoideae</taxon>
        <taxon>Andropogonodae</taxon>
        <taxon>Andropogoneae</taxon>
        <taxon>Sorghinae</taxon>
        <taxon>Sorghum</taxon>
    </lineage>
</organism>
<dbReference type="GO" id="GO:0004857">
    <property type="term" value="F:enzyme inhibitor activity"/>
    <property type="evidence" value="ECO:0000318"/>
    <property type="project" value="GO_Central"/>
</dbReference>
<evidence type="ECO:0000313" key="2">
    <source>
        <dbReference type="EMBL" id="OQU79513.1"/>
    </source>
</evidence>
<name>A0A1Z5R6X6_SORBI</name>
<reference evidence="2 3" key="1">
    <citation type="journal article" date="2009" name="Nature">
        <title>The Sorghum bicolor genome and the diversification of grasses.</title>
        <authorList>
            <person name="Paterson A.H."/>
            <person name="Bowers J.E."/>
            <person name="Bruggmann R."/>
            <person name="Dubchak I."/>
            <person name="Grimwood J."/>
            <person name="Gundlach H."/>
            <person name="Haberer G."/>
            <person name="Hellsten U."/>
            <person name="Mitros T."/>
            <person name="Poliakov A."/>
            <person name="Schmutz J."/>
            <person name="Spannagl M."/>
            <person name="Tang H."/>
            <person name="Wang X."/>
            <person name="Wicker T."/>
            <person name="Bharti A.K."/>
            <person name="Chapman J."/>
            <person name="Feltus F.A."/>
            <person name="Gowik U."/>
            <person name="Grigoriev I.V."/>
            <person name="Lyons E."/>
            <person name="Maher C.A."/>
            <person name="Martis M."/>
            <person name="Narechania A."/>
            <person name="Otillar R.P."/>
            <person name="Penning B.W."/>
            <person name="Salamov A.A."/>
            <person name="Wang Y."/>
            <person name="Zhang L."/>
            <person name="Carpita N.C."/>
            <person name="Freeling M."/>
            <person name="Gingle A.R."/>
            <person name="Hash C.T."/>
            <person name="Keller B."/>
            <person name="Klein P."/>
            <person name="Kresovich S."/>
            <person name="McCann M.C."/>
            <person name="Ming R."/>
            <person name="Peterson D.G."/>
            <person name="Mehboob-ur-Rahman"/>
            <person name="Ware D."/>
            <person name="Westhoff P."/>
            <person name="Mayer K.F."/>
            <person name="Messing J."/>
            <person name="Rokhsar D.S."/>
        </authorList>
    </citation>
    <scope>NUCLEOTIDE SEQUENCE [LARGE SCALE GENOMIC DNA]</scope>
    <source>
        <strain evidence="3">cv. BTx623</strain>
    </source>
</reference>
<sequence length="168" mass="16692">MAVVCGGSSAAVGAANSALDQVCESVGGSYVTPELCASALCYDAASPCRDARDYAAVATLAAGLLVRNGTATRDTVAVAAAAANATAGLKSCLQLYDGLLPALEWAAGSVAAGRAYGAARELMQATQFAQRACAGMVAGAEMPRENGGFVTMARVAHAVLSTSVPKTD</sequence>
<dbReference type="EMBL" id="CM000767">
    <property type="protein sequence ID" value="OQU79513.1"/>
    <property type="molecule type" value="Genomic_DNA"/>
</dbReference>
<dbReference type="PANTHER" id="PTHR35357:SF4">
    <property type="entry name" value="PECTINESTERASE INHIBITOR DOMAIN CONTAINING PROTEIN"/>
    <property type="match status" value="1"/>
</dbReference>
<dbReference type="GO" id="GO:0009505">
    <property type="term" value="C:plant-type cell wall"/>
    <property type="evidence" value="ECO:0000318"/>
    <property type="project" value="GO_Central"/>
</dbReference>
<keyword evidence="3" id="KW-1185">Reference proteome</keyword>
<dbReference type="SUPFAM" id="SSF101148">
    <property type="entry name" value="Plant invertase/pectin methylesterase inhibitor"/>
    <property type="match status" value="1"/>
</dbReference>
<gene>
    <name evidence="2" type="ORF">SORBI_3008G154500</name>
</gene>
<evidence type="ECO:0008006" key="4">
    <source>
        <dbReference type="Google" id="ProtNLM"/>
    </source>
</evidence>